<dbReference type="Proteomes" id="UP000824005">
    <property type="component" value="Unassembled WGS sequence"/>
</dbReference>
<dbReference type="EMBL" id="DXDC01000187">
    <property type="protein sequence ID" value="HIY65893.1"/>
    <property type="molecule type" value="Genomic_DNA"/>
</dbReference>
<reference evidence="2" key="1">
    <citation type="journal article" date="2021" name="PeerJ">
        <title>Extensive microbial diversity within the chicken gut microbiome revealed by metagenomics and culture.</title>
        <authorList>
            <person name="Gilroy R."/>
            <person name="Ravi A."/>
            <person name="Getino M."/>
            <person name="Pursley I."/>
            <person name="Horton D.L."/>
            <person name="Alikhan N.F."/>
            <person name="Baker D."/>
            <person name="Gharbi K."/>
            <person name="Hall N."/>
            <person name="Watson M."/>
            <person name="Adriaenssens E.M."/>
            <person name="Foster-Nyarko E."/>
            <person name="Jarju S."/>
            <person name="Secka A."/>
            <person name="Antonio M."/>
            <person name="Oren A."/>
            <person name="Chaudhuri R.R."/>
            <person name="La Ragione R."/>
            <person name="Hildebrand F."/>
            <person name="Pallen M.J."/>
        </authorList>
    </citation>
    <scope>NUCLEOTIDE SEQUENCE</scope>
    <source>
        <strain evidence="2">ChiGjej1B1-98</strain>
    </source>
</reference>
<dbReference type="SUPFAM" id="SSF53254">
    <property type="entry name" value="Phosphoglycerate mutase-like"/>
    <property type="match status" value="1"/>
</dbReference>
<comment type="caution">
    <text evidence="2">The sequence shown here is derived from an EMBL/GenBank/DDBJ whole genome shotgun (WGS) entry which is preliminary data.</text>
</comment>
<feature type="non-terminal residue" evidence="2">
    <location>
        <position position="1"/>
    </location>
</feature>
<feature type="compositionally biased region" description="Basic and acidic residues" evidence="1">
    <location>
        <begin position="149"/>
        <end position="161"/>
    </location>
</feature>
<evidence type="ECO:0000313" key="2">
    <source>
        <dbReference type="EMBL" id="HIY65893.1"/>
    </source>
</evidence>
<name>A0A9D1YV39_9MICO</name>
<organism evidence="2 3">
    <name type="scientific">Candidatus Agrococcus pullicola</name>
    <dbReference type="NCBI Taxonomy" id="2838429"/>
    <lineage>
        <taxon>Bacteria</taxon>
        <taxon>Bacillati</taxon>
        <taxon>Actinomycetota</taxon>
        <taxon>Actinomycetes</taxon>
        <taxon>Micrococcales</taxon>
        <taxon>Microbacteriaceae</taxon>
        <taxon>Agrococcus</taxon>
    </lineage>
</organism>
<dbReference type="InterPro" id="IPR029033">
    <property type="entry name" value="His_PPase_superfam"/>
</dbReference>
<dbReference type="Pfam" id="PF00300">
    <property type="entry name" value="His_Phos_1"/>
    <property type="match status" value="1"/>
</dbReference>
<dbReference type="InterPro" id="IPR013078">
    <property type="entry name" value="His_Pase_superF_clade-1"/>
</dbReference>
<protein>
    <submittedName>
        <fullName evidence="2">Histidine phosphatase family protein</fullName>
    </submittedName>
</protein>
<proteinExistence type="predicted"/>
<dbReference type="Gene3D" id="3.40.50.1240">
    <property type="entry name" value="Phosphoglycerate mutase-like"/>
    <property type="match status" value="1"/>
</dbReference>
<accession>A0A9D1YV39</accession>
<reference evidence="2" key="2">
    <citation type="submission" date="2021-04" db="EMBL/GenBank/DDBJ databases">
        <authorList>
            <person name="Gilroy R."/>
        </authorList>
    </citation>
    <scope>NUCLEOTIDE SEQUENCE</scope>
    <source>
        <strain evidence="2">ChiGjej1B1-98</strain>
    </source>
</reference>
<evidence type="ECO:0000313" key="3">
    <source>
        <dbReference type="Proteomes" id="UP000824005"/>
    </source>
</evidence>
<feature type="region of interest" description="Disordered" evidence="1">
    <location>
        <begin position="139"/>
        <end position="170"/>
    </location>
</feature>
<gene>
    <name evidence="2" type="ORF">H9830_06415</name>
</gene>
<sequence length="170" mass="18022">DAAVRFRSEGASWNAIIGSSLDRAAETARIMADVLGIPMLGTRDDLVERDYGQLEGMPVLEARARFSVDGDLLGPGVESLPELIARAKAAIDAVAAEHPLDALLVVAHGTFIRSFADALAGFETPRISNGDAVHIEGTPGDWRITRLPKSREDAPASHPDRVGAGTNESQ</sequence>
<evidence type="ECO:0000256" key="1">
    <source>
        <dbReference type="SAM" id="MobiDB-lite"/>
    </source>
</evidence>
<dbReference type="AlphaFoldDB" id="A0A9D1YV39"/>